<dbReference type="EC" id="2.-.-.-" evidence="2"/>
<dbReference type="PANTHER" id="PTHR43646:SF6">
    <property type="entry name" value="PRE-MYCOFACTOCIN GLYCOSYLTRANSFERASE"/>
    <property type="match status" value="1"/>
</dbReference>
<protein>
    <submittedName>
        <fullName evidence="2">Glycosyl transferase</fullName>
        <ecNumber evidence="2">2.-.-.-</ecNumber>
    </submittedName>
</protein>
<sequence length="446" mass="48147">MRDGGRTLVWGAPARLLHPRAEAAAQLTGRRLRVTGPTSERLAMQMLASGAAHPVIDRLPPTELAEVTVVIPVRDRAPSLDALMSGLGDRIRTIVVDDCSREPRPVAEVATRHRAELVVLPRHRGPAGARNAGLERVTTPFVAFVDSDVTVGPDTIAALLRHFHHPRVAAVAPRILGRAQPGRSNWISRYEDARSSLDRGPAPALVHPRSPVAWLPSACLVARVDALGTGFTDGMQVAEDVDLVWRLAAQGWHVRYEPSATAWHDHRVRLIPWLRRKAFYGSGGRALAERHGAAAAPAVLTPAGAAFVGALLAQRRWSLPAAAVASAVLTVRLRRLTNRSDHPALLAAELAGHDLAAAVRQTNRLMMRHWWPVSLAAALASRRARRAVLLAALTDSALQYRRVPPNLGAARFLVARRLDDLAYGAGLWAGTLAGRSARPLLPAIQP</sequence>
<reference evidence="2 3" key="1">
    <citation type="journal article" date="2007" name="Genome Res.">
        <title>Genome characteristics of facultatively symbiotic Frankia sp. strains reflect host range and host plant biogeography.</title>
        <authorList>
            <person name="Normand P."/>
            <person name="Lapierre P."/>
            <person name="Tisa L.S."/>
            <person name="Gogarten J.P."/>
            <person name="Alloisio N."/>
            <person name="Bagnarol E."/>
            <person name="Bassi C.A."/>
            <person name="Berry A.M."/>
            <person name="Bickhart D.M."/>
            <person name="Choisne N."/>
            <person name="Couloux A."/>
            <person name="Cournoyer B."/>
            <person name="Cruveiller S."/>
            <person name="Daubin V."/>
            <person name="Demange N."/>
            <person name="Francino M.P."/>
            <person name="Goltsman E."/>
            <person name="Huang Y."/>
            <person name="Kopp O.R."/>
            <person name="Labarre L."/>
            <person name="Lapidus A."/>
            <person name="Lavire C."/>
            <person name="Marechal J."/>
            <person name="Martinez M."/>
            <person name="Mastronunzio J.E."/>
            <person name="Mullin B.C."/>
            <person name="Niemann J."/>
            <person name="Pujic P."/>
            <person name="Rawnsley T."/>
            <person name="Rouy Z."/>
            <person name="Schenowitz C."/>
            <person name="Sellstedt A."/>
            <person name="Tavares F."/>
            <person name="Tomkins J.P."/>
            <person name="Vallenet D."/>
            <person name="Valverde C."/>
            <person name="Wall L.G."/>
            <person name="Wang Y."/>
            <person name="Medigue C."/>
            <person name="Benson D.R."/>
        </authorList>
    </citation>
    <scope>NUCLEOTIDE SEQUENCE [LARGE SCALE GENOMIC DNA]</scope>
    <source>
        <strain evidence="3">DSM 45986 / CECT 9034 / ACN14a</strain>
    </source>
</reference>
<evidence type="ECO:0000313" key="3">
    <source>
        <dbReference type="Proteomes" id="UP000000657"/>
    </source>
</evidence>
<dbReference type="InterPro" id="IPR029044">
    <property type="entry name" value="Nucleotide-diphossugar_trans"/>
</dbReference>
<evidence type="ECO:0000259" key="1">
    <source>
        <dbReference type="Pfam" id="PF00535"/>
    </source>
</evidence>
<dbReference type="GO" id="GO:0016740">
    <property type="term" value="F:transferase activity"/>
    <property type="evidence" value="ECO:0007669"/>
    <property type="project" value="UniProtKB-KW"/>
</dbReference>
<organism evidence="2 3">
    <name type="scientific">Frankia alni (strain DSM 45986 / CECT 9034 / ACN14a)</name>
    <dbReference type="NCBI Taxonomy" id="326424"/>
    <lineage>
        <taxon>Bacteria</taxon>
        <taxon>Bacillati</taxon>
        <taxon>Actinomycetota</taxon>
        <taxon>Actinomycetes</taxon>
        <taxon>Frankiales</taxon>
        <taxon>Frankiaceae</taxon>
        <taxon>Frankia</taxon>
    </lineage>
</organism>
<accession>Q0RMM1</accession>
<dbReference type="PANTHER" id="PTHR43646">
    <property type="entry name" value="GLYCOSYLTRANSFERASE"/>
    <property type="match status" value="1"/>
</dbReference>
<gene>
    <name evidence="2" type="ordered locus">FRAAL2582</name>
</gene>
<dbReference type="STRING" id="326424.FRAAL2582"/>
<dbReference type="InterPro" id="IPR001173">
    <property type="entry name" value="Glyco_trans_2-like"/>
</dbReference>
<proteinExistence type="predicted"/>
<dbReference type="Pfam" id="PF00535">
    <property type="entry name" value="Glycos_transf_2"/>
    <property type="match status" value="1"/>
</dbReference>
<name>Q0RMM1_FRAAA</name>
<dbReference type="KEGG" id="fal:FRAAL2582"/>
<dbReference type="Proteomes" id="UP000000657">
    <property type="component" value="Chromosome"/>
</dbReference>
<keyword evidence="3" id="KW-1185">Reference proteome</keyword>
<dbReference type="EMBL" id="CT573213">
    <property type="protein sequence ID" value="CAJ61229.1"/>
    <property type="molecule type" value="Genomic_DNA"/>
</dbReference>
<dbReference type="SUPFAM" id="SSF53448">
    <property type="entry name" value="Nucleotide-diphospho-sugar transferases"/>
    <property type="match status" value="1"/>
</dbReference>
<dbReference type="AlphaFoldDB" id="Q0RMM1"/>
<dbReference type="eggNOG" id="COG1216">
    <property type="taxonomic scope" value="Bacteria"/>
</dbReference>
<dbReference type="Gene3D" id="3.90.550.10">
    <property type="entry name" value="Spore Coat Polysaccharide Biosynthesis Protein SpsA, Chain A"/>
    <property type="match status" value="1"/>
</dbReference>
<dbReference type="CAZy" id="GT2">
    <property type="family name" value="Glycosyltransferase Family 2"/>
</dbReference>
<keyword evidence="2" id="KW-0808">Transferase</keyword>
<dbReference type="NCBIfam" id="TIGR03965">
    <property type="entry name" value="mycofact_glyco"/>
    <property type="match status" value="1"/>
</dbReference>
<evidence type="ECO:0000313" key="2">
    <source>
        <dbReference type="EMBL" id="CAJ61229.1"/>
    </source>
</evidence>
<dbReference type="HOGENOM" id="CLU_028391_0_0_11"/>
<feature type="domain" description="Glycosyltransferase 2-like" evidence="1">
    <location>
        <begin position="68"/>
        <end position="188"/>
    </location>
</feature>
<dbReference type="InterPro" id="IPR023981">
    <property type="entry name" value="MftF"/>
</dbReference>